<dbReference type="EMBL" id="DXBB01000061">
    <property type="protein sequence ID" value="HIZ72780.1"/>
    <property type="molecule type" value="Genomic_DNA"/>
</dbReference>
<evidence type="ECO:0000256" key="4">
    <source>
        <dbReference type="ARBA" id="ARBA00022679"/>
    </source>
</evidence>
<evidence type="ECO:0000256" key="7">
    <source>
        <dbReference type="ARBA" id="ARBA00023004"/>
    </source>
</evidence>
<dbReference type="AlphaFoldDB" id="A0A9D2G5N4"/>
<evidence type="ECO:0000256" key="5">
    <source>
        <dbReference type="ARBA" id="ARBA00022723"/>
    </source>
</evidence>
<dbReference type="PROSITE" id="PS00595">
    <property type="entry name" value="AA_TRANSFER_CLASS_5"/>
    <property type="match status" value="1"/>
</dbReference>
<dbReference type="InterPro" id="IPR020578">
    <property type="entry name" value="Aminotrans_V_PyrdxlP_BS"/>
</dbReference>
<evidence type="ECO:0000256" key="1">
    <source>
        <dbReference type="ARBA" id="ARBA00001933"/>
    </source>
</evidence>
<dbReference type="Proteomes" id="UP000824102">
    <property type="component" value="Unassembled WGS sequence"/>
</dbReference>
<keyword evidence="6" id="KW-0663">Pyridoxal phosphate</keyword>
<dbReference type="InterPro" id="IPR000192">
    <property type="entry name" value="Aminotrans_V_dom"/>
</dbReference>
<keyword evidence="8" id="KW-0411">Iron-sulfur</keyword>
<dbReference type="SUPFAM" id="SSF53383">
    <property type="entry name" value="PLP-dependent transferases"/>
    <property type="match status" value="1"/>
</dbReference>
<dbReference type="InterPro" id="IPR015422">
    <property type="entry name" value="PyrdxlP-dep_Trfase_small"/>
</dbReference>
<comment type="caution">
    <text evidence="12">The sequence shown here is derived from an EMBL/GenBank/DDBJ whole genome shotgun (WGS) entry which is preliminary data.</text>
</comment>
<gene>
    <name evidence="12" type="ORF">H9964_04295</name>
</gene>
<comment type="catalytic activity">
    <reaction evidence="9">
        <text>(sulfur carrier)-H + L-cysteine = (sulfur carrier)-SH + L-alanine</text>
        <dbReference type="Rhea" id="RHEA:43892"/>
        <dbReference type="Rhea" id="RHEA-COMP:14737"/>
        <dbReference type="Rhea" id="RHEA-COMP:14739"/>
        <dbReference type="ChEBI" id="CHEBI:29917"/>
        <dbReference type="ChEBI" id="CHEBI:35235"/>
        <dbReference type="ChEBI" id="CHEBI:57972"/>
        <dbReference type="ChEBI" id="CHEBI:64428"/>
        <dbReference type="EC" id="2.8.1.7"/>
    </reaction>
</comment>
<accession>A0A9D2G5N4</accession>
<keyword evidence="4" id="KW-0808">Transferase</keyword>
<evidence type="ECO:0000313" key="12">
    <source>
        <dbReference type="EMBL" id="HIZ72780.1"/>
    </source>
</evidence>
<evidence type="ECO:0000313" key="13">
    <source>
        <dbReference type="Proteomes" id="UP000824102"/>
    </source>
</evidence>
<protein>
    <recommendedName>
        <fullName evidence="3">cysteine desulfurase</fullName>
        <ecNumber evidence="3">2.8.1.7</ecNumber>
    </recommendedName>
</protein>
<dbReference type="Gene3D" id="3.90.1150.10">
    <property type="entry name" value="Aspartate Aminotransferase, domain 1"/>
    <property type="match status" value="1"/>
</dbReference>
<dbReference type="GO" id="GO:0031071">
    <property type="term" value="F:cysteine desulfurase activity"/>
    <property type="evidence" value="ECO:0007669"/>
    <property type="project" value="UniProtKB-EC"/>
</dbReference>
<proteinExistence type="inferred from homology"/>
<dbReference type="GO" id="GO:0046872">
    <property type="term" value="F:metal ion binding"/>
    <property type="evidence" value="ECO:0007669"/>
    <property type="project" value="UniProtKB-KW"/>
</dbReference>
<evidence type="ECO:0000256" key="6">
    <source>
        <dbReference type="ARBA" id="ARBA00022898"/>
    </source>
</evidence>
<evidence type="ECO:0000256" key="10">
    <source>
        <dbReference type="RuleBase" id="RU004504"/>
    </source>
</evidence>
<dbReference type="InterPro" id="IPR015424">
    <property type="entry name" value="PyrdxlP-dep_Trfase"/>
</dbReference>
<name>A0A9D2G5N4_9FIRM</name>
<keyword evidence="5" id="KW-0479">Metal-binding</keyword>
<dbReference type="EC" id="2.8.1.7" evidence="3"/>
<dbReference type="Pfam" id="PF00266">
    <property type="entry name" value="Aminotran_5"/>
    <property type="match status" value="1"/>
</dbReference>
<keyword evidence="7" id="KW-0408">Iron</keyword>
<dbReference type="InterPro" id="IPR016454">
    <property type="entry name" value="Cysteine_dSase"/>
</dbReference>
<reference evidence="12" key="2">
    <citation type="submission" date="2021-04" db="EMBL/GenBank/DDBJ databases">
        <authorList>
            <person name="Gilroy R."/>
        </authorList>
    </citation>
    <scope>NUCLEOTIDE SEQUENCE</scope>
    <source>
        <strain evidence="12">ChiW7-2402</strain>
    </source>
</reference>
<reference evidence="12" key="1">
    <citation type="journal article" date="2021" name="PeerJ">
        <title>Extensive microbial diversity within the chicken gut microbiome revealed by metagenomics and culture.</title>
        <authorList>
            <person name="Gilroy R."/>
            <person name="Ravi A."/>
            <person name="Getino M."/>
            <person name="Pursley I."/>
            <person name="Horton D.L."/>
            <person name="Alikhan N.F."/>
            <person name="Baker D."/>
            <person name="Gharbi K."/>
            <person name="Hall N."/>
            <person name="Watson M."/>
            <person name="Adriaenssens E.M."/>
            <person name="Foster-Nyarko E."/>
            <person name="Jarju S."/>
            <person name="Secka A."/>
            <person name="Antonio M."/>
            <person name="Oren A."/>
            <person name="Chaudhuri R.R."/>
            <person name="La Ragione R."/>
            <person name="Hildebrand F."/>
            <person name="Pallen M.J."/>
        </authorList>
    </citation>
    <scope>NUCLEOTIDE SEQUENCE</scope>
    <source>
        <strain evidence="12">ChiW7-2402</strain>
    </source>
</reference>
<evidence type="ECO:0000259" key="11">
    <source>
        <dbReference type="Pfam" id="PF00266"/>
    </source>
</evidence>
<evidence type="ECO:0000256" key="3">
    <source>
        <dbReference type="ARBA" id="ARBA00012239"/>
    </source>
</evidence>
<comment type="cofactor">
    <cofactor evidence="1 10">
        <name>pyridoxal 5'-phosphate</name>
        <dbReference type="ChEBI" id="CHEBI:597326"/>
    </cofactor>
</comment>
<dbReference type="GO" id="GO:0051536">
    <property type="term" value="F:iron-sulfur cluster binding"/>
    <property type="evidence" value="ECO:0007669"/>
    <property type="project" value="UniProtKB-KW"/>
</dbReference>
<comment type="similarity">
    <text evidence="2">Belongs to the class-V pyridoxal-phosphate-dependent aminotransferase family. NifS/IscS subfamily.</text>
</comment>
<evidence type="ECO:0000256" key="9">
    <source>
        <dbReference type="ARBA" id="ARBA00050776"/>
    </source>
</evidence>
<dbReference type="PIRSF" id="PIRSF005572">
    <property type="entry name" value="NifS"/>
    <property type="match status" value="1"/>
</dbReference>
<dbReference type="PANTHER" id="PTHR11601">
    <property type="entry name" value="CYSTEINE DESULFURYLASE FAMILY MEMBER"/>
    <property type="match status" value="1"/>
</dbReference>
<sequence length="375" mass="40500">MIYLDNAATTRPDADAVEAALPYLHEKYFNPSALYGGGVLVQGELRRAREFLLSRIADPARFELVFTSCGSEADNMAIFSSARRGNAVTTAGEHAAVYQSFTELKQRNVEPRFAPLRPDGSVDTEALLSLVDDKTTLVSVVHVNNETGAVNDIASLAKAVKRKNPRCLFLSDGVQAYGKLPFRLTPDIDFYAVSAHKIGGAKGTGALIRRKGAALSPHIFGGGQEGGLRSGTENVFGILCFEAAAKKKFASLESDYARLKTYREQLFSALDQDIFMRISPEEGTPYILTVAAKNLRGEILQRLIEERGVLVGTGSACSSKHPTSRVITACGTPKEYLNGVLRFSFSPATTEEEVKTAAEAANSAARELIARTARS</sequence>
<feature type="domain" description="Aminotransferase class V" evidence="11">
    <location>
        <begin position="2"/>
        <end position="355"/>
    </location>
</feature>
<evidence type="ECO:0000256" key="8">
    <source>
        <dbReference type="ARBA" id="ARBA00023014"/>
    </source>
</evidence>
<dbReference type="InterPro" id="IPR015421">
    <property type="entry name" value="PyrdxlP-dep_Trfase_major"/>
</dbReference>
<dbReference type="Gene3D" id="1.10.260.50">
    <property type="match status" value="1"/>
</dbReference>
<dbReference type="Gene3D" id="3.40.640.10">
    <property type="entry name" value="Type I PLP-dependent aspartate aminotransferase-like (Major domain)"/>
    <property type="match status" value="1"/>
</dbReference>
<evidence type="ECO:0000256" key="2">
    <source>
        <dbReference type="ARBA" id="ARBA00006490"/>
    </source>
</evidence>
<dbReference type="PANTHER" id="PTHR11601:SF34">
    <property type="entry name" value="CYSTEINE DESULFURASE"/>
    <property type="match status" value="1"/>
</dbReference>
<organism evidence="12 13">
    <name type="scientific">Candidatus Gallimonas intestinavium</name>
    <dbReference type="NCBI Taxonomy" id="2838603"/>
    <lineage>
        <taxon>Bacteria</taxon>
        <taxon>Bacillati</taxon>
        <taxon>Bacillota</taxon>
        <taxon>Clostridia</taxon>
        <taxon>Candidatus Gallimonas</taxon>
    </lineage>
</organism>